<dbReference type="STRING" id="1123323.SAMN05216245_1123"/>
<evidence type="ECO:0000256" key="3">
    <source>
        <dbReference type="ARBA" id="ARBA00022676"/>
    </source>
</evidence>
<keyword evidence="4 7" id="KW-0808">Transferase</keyword>
<comment type="subcellular location">
    <subcellularLocation>
        <location evidence="1">Membrane</location>
    </subcellularLocation>
</comment>
<comment type="similarity">
    <text evidence="2">Belongs to the glycosyltransferase 28 family.</text>
</comment>
<dbReference type="InterPro" id="IPR009695">
    <property type="entry name" value="Diacylglyc_glucosyltr_N"/>
</dbReference>
<dbReference type="GO" id="GO:0016020">
    <property type="term" value="C:membrane"/>
    <property type="evidence" value="ECO:0007669"/>
    <property type="project" value="UniProtKB-SubCell"/>
</dbReference>
<sequence>MNLPPAKNKKLKILILSAPIGSGHRMAAAALEEALLGLENVEVVQGNVFDFFPSVIGKAFLKFYETVLAVCPWLYAFSYRWSNRDGGSLRMRNLINGFLLRLGKSFIEEVKPDAVFSTHATPTGILSLYKQKFDPGLWLGVVVTDFTVHRWLVCPGVDAYFVADEKLFGQIGSAAGRSETQPALYGWGIPVRGRFTEKQELATVRGEARSRFGWSEDAFVCLLAGGGGGMLPMEEIVRSLQNEKFKDIYVVAVTGHNDGLRKKLEAMQKGFSKREADDSISRLTVLGFTDEMPQLMQAADVVITKAGGVSLAECLECGANILIYHPLPGQEQGNTVFLHQEYGAAAVTDIRQLDDYLEREKKVSLSERLQRQKMRKQRYGHRAAAGRIAELTDKLRGR</sequence>
<dbReference type="InterPro" id="IPR050519">
    <property type="entry name" value="Glycosyltransf_28_UgtP"/>
</dbReference>
<feature type="domain" description="Diacylglycerol glucosyltransferase N-terminal" evidence="6">
    <location>
        <begin position="24"/>
        <end position="191"/>
    </location>
</feature>
<dbReference type="GO" id="GO:0016758">
    <property type="term" value="F:hexosyltransferase activity"/>
    <property type="evidence" value="ECO:0007669"/>
    <property type="project" value="InterPro"/>
</dbReference>
<dbReference type="Pfam" id="PF04101">
    <property type="entry name" value="Glyco_tran_28_C"/>
    <property type="match status" value="1"/>
</dbReference>
<evidence type="ECO:0000259" key="6">
    <source>
        <dbReference type="Pfam" id="PF06925"/>
    </source>
</evidence>
<name>A0A1I2CBA9_9FIRM</name>
<accession>A0A1I2CBA9</accession>
<dbReference type="InterPro" id="IPR007235">
    <property type="entry name" value="Glyco_trans_28_C"/>
</dbReference>
<dbReference type="Proteomes" id="UP000198896">
    <property type="component" value="Unassembled WGS sequence"/>
</dbReference>
<evidence type="ECO:0000259" key="5">
    <source>
        <dbReference type="Pfam" id="PF04101"/>
    </source>
</evidence>
<evidence type="ECO:0000313" key="8">
    <source>
        <dbReference type="Proteomes" id="UP000198896"/>
    </source>
</evidence>
<feature type="domain" description="Glycosyl transferase family 28 C-terminal" evidence="5">
    <location>
        <begin position="221"/>
        <end position="377"/>
    </location>
</feature>
<organism evidence="7 8">
    <name type="scientific">Succiniclasticum ruminis DSM 9236</name>
    <dbReference type="NCBI Taxonomy" id="1123323"/>
    <lineage>
        <taxon>Bacteria</taxon>
        <taxon>Bacillati</taxon>
        <taxon>Bacillota</taxon>
        <taxon>Negativicutes</taxon>
        <taxon>Acidaminococcales</taxon>
        <taxon>Acidaminococcaceae</taxon>
        <taxon>Succiniclasticum</taxon>
    </lineage>
</organism>
<keyword evidence="8" id="KW-1185">Reference proteome</keyword>
<dbReference type="AlphaFoldDB" id="A0A1I2CBA9"/>
<gene>
    <name evidence="7" type="ORF">SAMN05216245_1123</name>
</gene>
<dbReference type="PANTHER" id="PTHR43025">
    <property type="entry name" value="MONOGALACTOSYLDIACYLGLYCEROL SYNTHASE"/>
    <property type="match status" value="1"/>
</dbReference>
<evidence type="ECO:0000256" key="1">
    <source>
        <dbReference type="ARBA" id="ARBA00004370"/>
    </source>
</evidence>
<evidence type="ECO:0000256" key="4">
    <source>
        <dbReference type="ARBA" id="ARBA00022679"/>
    </source>
</evidence>
<evidence type="ECO:0000313" key="7">
    <source>
        <dbReference type="EMBL" id="SFE65482.1"/>
    </source>
</evidence>
<reference evidence="7 8" key="1">
    <citation type="submission" date="2016-10" db="EMBL/GenBank/DDBJ databases">
        <authorList>
            <person name="de Groot N.N."/>
        </authorList>
    </citation>
    <scope>NUCLEOTIDE SEQUENCE [LARGE SCALE GENOMIC DNA]</scope>
    <source>
        <strain evidence="7 8">DSM 9236</strain>
    </source>
</reference>
<dbReference type="GO" id="GO:0009247">
    <property type="term" value="P:glycolipid biosynthetic process"/>
    <property type="evidence" value="ECO:0007669"/>
    <property type="project" value="InterPro"/>
</dbReference>
<evidence type="ECO:0000256" key="2">
    <source>
        <dbReference type="ARBA" id="ARBA00006962"/>
    </source>
</evidence>
<dbReference type="Gene3D" id="3.40.50.2000">
    <property type="entry name" value="Glycogen Phosphorylase B"/>
    <property type="match status" value="1"/>
</dbReference>
<dbReference type="PANTHER" id="PTHR43025:SF3">
    <property type="entry name" value="MONOGALACTOSYLDIACYLGLYCEROL SYNTHASE 1, CHLOROPLASTIC"/>
    <property type="match status" value="1"/>
</dbReference>
<dbReference type="Pfam" id="PF06925">
    <property type="entry name" value="MGDG_synth"/>
    <property type="match status" value="1"/>
</dbReference>
<dbReference type="OrthoDB" id="9815663at2"/>
<dbReference type="SUPFAM" id="SSF53756">
    <property type="entry name" value="UDP-Glycosyltransferase/glycogen phosphorylase"/>
    <property type="match status" value="1"/>
</dbReference>
<protein>
    <submittedName>
        <fullName evidence="7">Processive 1,2-diacylglycerol beta-glucosyltransferase</fullName>
    </submittedName>
</protein>
<keyword evidence="3" id="KW-0328">Glycosyltransferase</keyword>
<dbReference type="RefSeq" id="WP_093913823.1">
    <property type="nucleotide sequence ID" value="NZ_FONL01000012.1"/>
</dbReference>
<dbReference type="EMBL" id="FONL01000012">
    <property type="protein sequence ID" value="SFE65482.1"/>
    <property type="molecule type" value="Genomic_DNA"/>
</dbReference>
<proteinExistence type="inferred from homology"/>